<keyword evidence="6" id="KW-0472">Membrane</keyword>
<comment type="subcellular location">
    <subcellularLocation>
        <location evidence="1">Secreted</location>
    </subcellularLocation>
</comment>
<feature type="chain" id="PRO_5023138865" evidence="7">
    <location>
        <begin position="20"/>
        <end position="209"/>
    </location>
</feature>
<sequence>MNMISSFLLMFLVYGGVSSVSVGPMCTDPMDEGTGGEKYLKFHYDPQSGVCTPFFYKGQGGNSNRYDSDKDCLGSCSAKYNEMYPSDDQVCSLPMDRGDCYANIPQYYYESVEKMCRLFLYGGCRGNGNRFETREDCRRVCLAKSGRLLSGENVPNPDQKNVDAGMIVGIVGGLVFAGAVIAAVVLFVLHKKGKKTQRKPVPTNDIEIH</sequence>
<evidence type="ECO:0000313" key="9">
    <source>
        <dbReference type="EMBL" id="KAA0704296.1"/>
    </source>
</evidence>
<dbReference type="InterPro" id="IPR002223">
    <property type="entry name" value="Kunitz_BPTI"/>
</dbReference>
<dbReference type="FunFam" id="4.10.410.10:FF:000020">
    <property type="entry name" value="Collagen, type VI, alpha 3"/>
    <property type="match status" value="1"/>
</dbReference>
<organism evidence="9 10">
    <name type="scientific">Triplophysa tibetana</name>
    <dbReference type="NCBI Taxonomy" id="1572043"/>
    <lineage>
        <taxon>Eukaryota</taxon>
        <taxon>Metazoa</taxon>
        <taxon>Chordata</taxon>
        <taxon>Craniata</taxon>
        <taxon>Vertebrata</taxon>
        <taxon>Euteleostomi</taxon>
        <taxon>Actinopterygii</taxon>
        <taxon>Neopterygii</taxon>
        <taxon>Teleostei</taxon>
        <taxon>Ostariophysi</taxon>
        <taxon>Cypriniformes</taxon>
        <taxon>Nemacheilidae</taxon>
        <taxon>Triplophysa</taxon>
    </lineage>
</organism>
<feature type="domain" description="BPTI/Kunitz inhibitor" evidence="8">
    <location>
        <begin position="26"/>
        <end position="76"/>
    </location>
</feature>
<evidence type="ECO:0000256" key="1">
    <source>
        <dbReference type="ARBA" id="ARBA00004613"/>
    </source>
</evidence>
<evidence type="ECO:0000256" key="5">
    <source>
        <dbReference type="ARBA" id="ARBA00023157"/>
    </source>
</evidence>
<evidence type="ECO:0000256" key="7">
    <source>
        <dbReference type="SAM" id="SignalP"/>
    </source>
</evidence>
<dbReference type="Proteomes" id="UP000324632">
    <property type="component" value="Chromosome 23"/>
</dbReference>
<evidence type="ECO:0000256" key="3">
    <source>
        <dbReference type="ARBA" id="ARBA00022525"/>
    </source>
</evidence>
<proteinExistence type="inferred from homology"/>
<evidence type="ECO:0000256" key="4">
    <source>
        <dbReference type="ARBA" id="ARBA00022656"/>
    </source>
</evidence>
<dbReference type="InterPro" id="IPR050098">
    <property type="entry name" value="TFPI/VKTCI-like"/>
</dbReference>
<keyword evidence="10" id="KW-1185">Reference proteome</keyword>
<keyword evidence="3" id="KW-0964">Secreted</keyword>
<dbReference type="Gene3D" id="4.10.410.10">
    <property type="entry name" value="Pancreatic trypsin inhibitor Kunitz domain"/>
    <property type="match status" value="2"/>
</dbReference>
<dbReference type="PROSITE" id="PS00280">
    <property type="entry name" value="BPTI_KUNITZ_1"/>
    <property type="match status" value="1"/>
</dbReference>
<feature type="transmembrane region" description="Helical" evidence="6">
    <location>
        <begin position="164"/>
        <end position="189"/>
    </location>
</feature>
<dbReference type="SMART" id="SM00131">
    <property type="entry name" value="KU"/>
    <property type="match status" value="2"/>
</dbReference>
<dbReference type="SUPFAM" id="SSF57362">
    <property type="entry name" value="BPTI-like"/>
    <property type="match status" value="2"/>
</dbReference>
<comment type="caution">
    <text evidence="9">The sequence shown here is derived from an EMBL/GenBank/DDBJ whole genome shotgun (WGS) entry which is preliminary data.</text>
</comment>
<evidence type="ECO:0000313" key="10">
    <source>
        <dbReference type="Proteomes" id="UP000324632"/>
    </source>
</evidence>
<evidence type="ECO:0000256" key="2">
    <source>
        <dbReference type="ARBA" id="ARBA00008415"/>
    </source>
</evidence>
<dbReference type="CDD" id="cd22593">
    <property type="entry name" value="Kunitz_conkunitzin"/>
    <property type="match status" value="1"/>
</dbReference>
<reference evidence="9 10" key="1">
    <citation type="journal article" date="2019" name="Mol. Ecol. Resour.">
        <title>Chromosome-level genome assembly of Triplophysa tibetana, a fish adapted to the harsh high-altitude environment of the Tibetan Plateau.</title>
        <authorList>
            <person name="Yang X."/>
            <person name="Liu H."/>
            <person name="Ma Z."/>
            <person name="Zou Y."/>
            <person name="Zou M."/>
            <person name="Mao Y."/>
            <person name="Li X."/>
            <person name="Wang H."/>
            <person name="Chen T."/>
            <person name="Wang W."/>
            <person name="Yang R."/>
        </authorList>
    </citation>
    <scope>NUCLEOTIDE SEQUENCE [LARGE SCALE GENOMIC DNA]</scope>
    <source>
        <strain evidence="9">TTIB1903HZAU</strain>
        <tissue evidence="9">Muscle</tissue>
    </source>
</reference>
<evidence type="ECO:0000259" key="8">
    <source>
        <dbReference type="PROSITE" id="PS50279"/>
    </source>
</evidence>
<keyword evidence="6" id="KW-1133">Transmembrane helix</keyword>
<dbReference type="GO" id="GO:0004867">
    <property type="term" value="F:serine-type endopeptidase inhibitor activity"/>
    <property type="evidence" value="ECO:0007669"/>
    <property type="project" value="InterPro"/>
</dbReference>
<keyword evidence="6" id="KW-0812">Transmembrane</keyword>
<dbReference type="Pfam" id="PF00014">
    <property type="entry name" value="Kunitz_BPTI"/>
    <property type="match status" value="2"/>
</dbReference>
<dbReference type="AlphaFoldDB" id="A0A5A9N5T5"/>
<keyword evidence="4" id="KW-0800">Toxin</keyword>
<name>A0A5A9N5T5_9TELE</name>
<evidence type="ECO:0000256" key="6">
    <source>
        <dbReference type="SAM" id="Phobius"/>
    </source>
</evidence>
<feature type="domain" description="BPTI/Kunitz inhibitor" evidence="8">
    <location>
        <begin position="91"/>
        <end position="141"/>
    </location>
</feature>
<comment type="similarity">
    <text evidence="2">Belongs to the venom Kunitz-type family.</text>
</comment>
<dbReference type="InterPro" id="IPR020901">
    <property type="entry name" value="Prtase_inh_Kunz-CS"/>
</dbReference>
<dbReference type="PANTHER" id="PTHR10083">
    <property type="entry name" value="KUNITZ-TYPE PROTEASE INHIBITOR-RELATED"/>
    <property type="match status" value="1"/>
</dbReference>
<dbReference type="EMBL" id="SOYY01000023">
    <property type="protein sequence ID" value="KAA0704296.1"/>
    <property type="molecule type" value="Genomic_DNA"/>
</dbReference>
<gene>
    <name evidence="9" type="ORF">E1301_Tti000062</name>
</gene>
<dbReference type="GO" id="GO:0005615">
    <property type="term" value="C:extracellular space"/>
    <property type="evidence" value="ECO:0007669"/>
    <property type="project" value="TreeGrafter"/>
</dbReference>
<dbReference type="PROSITE" id="PS50279">
    <property type="entry name" value="BPTI_KUNITZ_2"/>
    <property type="match status" value="2"/>
</dbReference>
<keyword evidence="7" id="KW-0732">Signal</keyword>
<keyword evidence="5" id="KW-1015">Disulfide bond</keyword>
<accession>A0A5A9N5T5</accession>
<protein>
    <submittedName>
        <fullName evidence="9">Kunitz-type U19-barytoxin-Tl1a</fullName>
    </submittedName>
</protein>
<dbReference type="CDD" id="cd00109">
    <property type="entry name" value="Kunitz-type"/>
    <property type="match status" value="1"/>
</dbReference>
<dbReference type="PANTHER" id="PTHR10083:SF217">
    <property type="entry name" value="BOOPHILIN-H2"/>
    <property type="match status" value="1"/>
</dbReference>
<feature type="signal peptide" evidence="7">
    <location>
        <begin position="1"/>
        <end position="19"/>
    </location>
</feature>
<dbReference type="PRINTS" id="PR00759">
    <property type="entry name" value="BASICPTASE"/>
</dbReference>
<dbReference type="InterPro" id="IPR036880">
    <property type="entry name" value="Kunitz_BPTI_sf"/>
</dbReference>